<dbReference type="AlphaFoldDB" id="A0A8S3PZG3"/>
<keyword evidence="2" id="KW-1133">Transmembrane helix</keyword>
<feature type="transmembrane region" description="Helical" evidence="2">
    <location>
        <begin position="53"/>
        <end position="76"/>
    </location>
</feature>
<proteinExistence type="predicted"/>
<sequence length="318" mass="34497">MVNSPTQEVIEAERKERKQVFKSFIIIGCSDVIFSISLLICGISGAVYGKSDYYAGAFIAGGFFPLKGIYFINFYMKGISSKTDDNVVISQLLRYSYPIMMIGYIACIVGIVLTSVSGIFSSCQRSVFSNSNIACDADIGKYRSVAIPILVFVLLCLGLNIYTVYYVCKHQNRFGRENFPSDRRTFRQMLGENMAAQEEAGYQVDQNYSGVIMGTSPYAGPAYSMGPNPSGYPMGPTEGYPIGPTTSYPIGPISGDSKGPTTGYSMGPGISPTEQQFPGPYPAPSAPYSSPSDVKIDLNQPPEEPSAPPPSYESLTKH</sequence>
<evidence type="ECO:0000313" key="4">
    <source>
        <dbReference type="Proteomes" id="UP000683360"/>
    </source>
</evidence>
<feature type="transmembrane region" description="Helical" evidence="2">
    <location>
        <begin position="97"/>
        <end position="120"/>
    </location>
</feature>
<comment type="caution">
    <text evidence="3">The sequence shown here is derived from an EMBL/GenBank/DDBJ whole genome shotgun (WGS) entry which is preliminary data.</text>
</comment>
<name>A0A8S3PZG3_MYTED</name>
<feature type="transmembrane region" description="Helical" evidence="2">
    <location>
        <begin position="24"/>
        <end position="47"/>
    </location>
</feature>
<dbReference type="EMBL" id="CAJPWZ010000286">
    <property type="protein sequence ID" value="CAG2189186.1"/>
    <property type="molecule type" value="Genomic_DNA"/>
</dbReference>
<reference evidence="3" key="1">
    <citation type="submission" date="2021-03" db="EMBL/GenBank/DDBJ databases">
        <authorList>
            <person name="Bekaert M."/>
        </authorList>
    </citation>
    <scope>NUCLEOTIDE SEQUENCE</scope>
</reference>
<keyword evidence="2" id="KW-0472">Membrane</keyword>
<feature type="compositionally biased region" description="Pro residues" evidence="1">
    <location>
        <begin position="302"/>
        <end position="311"/>
    </location>
</feature>
<dbReference type="Proteomes" id="UP000683360">
    <property type="component" value="Unassembled WGS sequence"/>
</dbReference>
<feature type="region of interest" description="Disordered" evidence="1">
    <location>
        <begin position="243"/>
        <end position="318"/>
    </location>
</feature>
<keyword evidence="2" id="KW-0812">Transmembrane</keyword>
<evidence type="ECO:0000256" key="2">
    <source>
        <dbReference type="SAM" id="Phobius"/>
    </source>
</evidence>
<accession>A0A8S3PZG3</accession>
<protein>
    <submittedName>
        <fullName evidence="3">Uncharacterized protein</fullName>
    </submittedName>
</protein>
<dbReference type="OrthoDB" id="6171094at2759"/>
<feature type="transmembrane region" description="Helical" evidence="2">
    <location>
        <begin position="146"/>
        <end position="168"/>
    </location>
</feature>
<evidence type="ECO:0000256" key="1">
    <source>
        <dbReference type="SAM" id="MobiDB-lite"/>
    </source>
</evidence>
<organism evidence="3 4">
    <name type="scientific">Mytilus edulis</name>
    <name type="common">Blue mussel</name>
    <dbReference type="NCBI Taxonomy" id="6550"/>
    <lineage>
        <taxon>Eukaryota</taxon>
        <taxon>Metazoa</taxon>
        <taxon>Spiralia</taxon>
        <taxon>Lophotrochozoa</taxon>
        <taxon>Mollusca</taxon>
        <taxon>Bivalvia</taxon>
        <taxon>Autobranchia</taxon>
        <taxon>Pteriomorphia</taxon>
        <taxon>Mytilida</taxon>
        <taxon>Mytiloidea</taxon>
        <taxon>Mytilidae</taxon>
        <taxon>Mytilinae</taxon>
        <taxon>Mytilus</taxon>
    </lineage>
</organism>
<gene>
    <name evidence="3" type="ORF">MEDL_4573</name>
</gene>
<evidence type="ECO:0000313" key="3">
    <source>
        <dbReference type="EMBL" id="CAG2189186.1"/>
    </source>
</evidence>
<keyword evidence="4" id="KW-1185">Reference proteome</keyword>